<accession>A0A9D4QUW5</accession>
<name>A0A9D4QUW5_DREPO</name>
<sequence>MWLYPVEIGTRGFPAQSLWRMFSALGIKGADRKRAVGKLSLAAERASSWLWMKREERSWKPTTNT</sequence>
<gene>
    <name evidence="1" type="ORF">DPMN_116597</name>
</gene>
<evidence type="ECO:0000313" key="1">
    <source>
        <dbReference type="EMBL" id="KAH3843090.1"/>
    </source>
</evidence>
<proteinExistence type="predicted"/>
<protein>
    <submittedName>
        <fullName evidence="1">Uncharacterized protein</fullName>
    </submittedName>
</protein>
<dbReference type="AlphaFoldDB" id="A0A9D4QUW5"/>
<comment type="caution">
    <text evidence="1">The sequence shown here is derived from an EMBL/GenBank/DDBJ whole genome shotgun (WGS) entry which is preliminary data.</text>
</comment>
<evidence type="ECO:0000313" key="2">
    <source>
        <dbReference type="Proteomes" id="UP000828390"/>
    </source>
</evidence>
<organism evidence="1 2">
    <name type="scientific">Dreissena polymorpha</name>
    <name type="common">Zebra mussel</name>
    <name type="synonym">Mytilus polymorpha</name>
    <dbReference type="NCBI Taxonomy" id="45954"/>
    <lineage>
        <taxon>Eukaryota</taxon>
        <taxon>Metazoa</taxon>
        <taxon>Spiralia</taxon>
        <taxon>Lophotrochozoa</taxon>
        <taxon>Mollusca</taxon>
        <taxon>Bivalvia</taxon>
        <taxon>Autobranchia</taxon>
        <taxon>Heteroconchia</taxon>
        <taxon>Euheterodonta</taxon>
        <taxon>Imparidentia</taxon>
        <taxon>Neoheterodontei</taxon>
        <taxon>Myida</taxon>
        <taxon>Dreissenoidea</taxon>
        <taxon>Dreissenidae</taxon>
        <taxon>Dreissena</taxon>
    </lineage>
</organism>
<keyword evidence="2" id="KW-1185">Reference proteome</keyword>
<reference evidence="1" key="1">
    <citation type="journal article" date="2019" name="bioRxiv">
        <title>The Genome of the Zebra Mussel, Dreissena polymorpha: A Resource for Invasive Species Research.</title>
        <authorList>
            <person name="McCartney M.A."/>
            <person name="Auch B."/>
            <person name="Kono T."/>
            <person name="Mallez S."/>
            <person name="Zhang Y."/>
            <person name="Obille A."/>
            <person name="Becker A."/>
            <person name="Abrahante J.E."/>
            <person name="Garbe J."/>
            <person name="Badalamenti J.P."/>
            <person name="Herman A."/>
            <person name="Mangelson H."/>
            <person name="Liachko I."/>
            <person name="Sullivan S."/>
            <person name="Sone E.D."/>
            <person name="Koren S."/>
            <person name="Silverstein K.A.T."/>
            <person name="Beckman K.B."/>
            <person name="Gohl D.M."/>
        </authorList>
    </citation>
    <scope>NUCLEOTIDE SEQUENCE</scope>
    <source>
        <strain evidence="1">Duluth1</strain>
        <tissue evidence="1">Whole animal</tissue>
    </source>
</reference>
<dbReference type="EMBL" id="JAIWYP010000004">
    <property type="protein sequence ID" value="KAH3843090.1"/>
    <property type="molecule type" value="Genomic_DNA"/>
</dbReference>
<reference evidence="1" key="2">
    <citation type="submission" date="2020-11" db="EMBL/GenBank/DDBJ databases">
        <authorList>
            <person name="McCartney M.A."/>
            <person name="Auch B."/>
            <person name="Kono T."/>
            <person name="Mallez S."/>
            <person name="Becker A."/>
            <person name="Gohl D.M."/>
            <person name="Silverstein K.A.T."/>
            <person name="Koren S."/>
            <person name="Bechman K.B."/>
            <person name="Herman A."/>
            <person name="Abrahante J.E."/>
            <person name="Garbe J."/>
        </authorList>
    </citation>
    <scope>NUCLEOTIDE SEQUENCE</scope>
    <source>
        <strain evidence="1">Duluth1</strain>
        <tissue evidence="1">Whole animal</tissue>
    </source>
</reference>
<dbReference type="Proteomes" id="UP000828390">
    <property type="component" value="Unassembled WGS sequence"/>
</dbReference>